<dbReference type="OrthoDB" id="2942246at2759"/>
<evidence type="ECO:0000256" key="1">
    <source>
        <dbReference type="ARBA" id="ARBA00004245"/>
    </source>
</evidence>
<dbReference type="AlphaFoldDB" id="A0A0L0UY32"/>
<dbReference type="Gene3D" id="1.20.120.720">
    <property type="entry name" value="Myosin VI head, motor domain, U50 subdomain"/>
    <property type="match status" value="1"/>
</dbReference>
<dbReference type="Proteomes" id="UP000054564">
    <property type="component" value="Unassembled WGS sequence"/>
</dbReference>
<dbReference type="Gene3D" id="3.40.850.10">
    <property type="entry name" value="Kinesin motor domain"/>
    <property type="match status" value="1"/>
</dbReference>
<dbReference type="STRING" id="1165861.A0A0L0UY32"/>
<dbReference type="PANTHER" id="PTHR46256:SF3">
    <property type="entry name" value="MYOSIN MOTOR DOMAIN-CONTAINING PROTEIN"/>
    <property type="match status" value="1"/>
</dbReference>
<keyword evidence="7" id="KW-0206">Cytoskeleton</keyword>
<comment type="caution">
    <text evidence="11">The sequence shown here is derived from an EMBL/GenBank/DDBJ whole genome shotgun (WGS) entry which is preliminary data.</text>
</comment>
<evidence type="ECO:0000256" key="4">
    <source>
        <dbReference type="ARBA" id="ARBA00022737"/>
    </source>
</evidence>
<feature type="domain" description="Myosin motor" evidence="10">
    <location>
        <begin position="1"/>
        <end position="291"/>
    </location>
</feature>
<evidence type="ECO:0000256" key="6">
    <source>
        <dbReference type="ARBA" id="ARBA00023175"/>
    </source>
</evidence>
<comment type="caution">
    <text evidence="9">Lacks conserved residue(s) required for the propagation of feature annotation.</text>
</comment>
<dbReference type="PANTHER" id="PTHR46256">
    <property type="entry name" value="AGAP011099-PA"/>
    <property type="match status" value="1"/>
</dbReference>
<comment type="similarity">
    <text evidence="9">Belongs to the TRAFAC class myosin-kinesin ATPase superfamily. Myosin family.</text>
</comment>
<comment type="subcellular location">
    <subcellularLocation>
        <location evidence="2">Cell projection</location>
    </subcellularLocation>
    <subcellularLocation>
        <location evidence="1">Cytoplasm</location>
        <location evidence="1">Cytoskeleton</location>
    </subcellularLocation>
</comment>
<organism evidence="11 12">
    <name type="scientific">Puccinia striiformis f. sp. tritici PST-78</name>
    <dbReference type="NCBI Taxonomy" id="1165861"/>
    <lineage>
        <taxon>Eukaryota</taxon>
        <taxon>Fungi</taxon>
        <taxon>Dikarya</taxon>
        <taxon>Basidiomycota</taxon>
        <taxon>Pucciniomycotina</taxon>
        <taxon>Pucciniomycetes</taxon>
        <taxon>Pucciniales</taxon>
        <taxon>Pucciniaceae</taxon>
        <taxon>Puccinia</taxon>
    </lineage>
</organism>
<dbReference type="Pfam" id="PF00063">
    <property type="entry name" value="Myosin_head"/>
    <property type="match status" value="1"/>
</dbReference>
<keyword evidence="3" id="KW-0963">Cytoplasm</keyword>
<dbReference type="InterPro" id="IPR052409">
    <property type="entry name" value="Myosin-III_kinase_activity"/>
</dbReference>
<dbReference type="InterPro" id="IPR027417">
    <property type="entry name" value="P-loop_NTPase"/>
</dbReference>
<evidence type="ECO:0000256" key="9">
    <source>
        <dbReference type="PROSITE-ProRule" id="PRU00782"/>
    </source>
</evidence>
<dbReference type="GO" id="GO:0003779">
    <property type="term" value="F:actin binding"/>
    <property type="evidence" value="ECO:0007669"/>
    <property type="project" value="UniProtKB-KW"/>
</dbReference>
<dbReference type="GO" id="GO:0030832">
    <property type="term" value="P:regulation of actin filament length"/>
    <property type="evidence" value="ECO:0007669"/>
    <property type="project" value="TreeGrafter"/>
</dbReference>
<keyword evidence="12" id="KW-1185">Reference proteome</keyword>
<feature type="non-terminal residue" evidence="11">
    <location>
        <position position="1"/>
    </location>
</feature>
<keyword evidence="9" id="KW-0009">Actin-binding</keyword>
<evidence type="ECO:0000256" key="7">
    <source>
        <dbReference type="ARBA" id="ARBA00023212"/>
    </source>
</evidence>
<protein>
    <recommendedName>
        <fullName evidence="10">Myosin motor domain-containing protein</fullName>
    </recommendedName>
</protein>
<dbReference type="GO" id="GO:0005524">
    <property type="term" value="F:ATP binding"/>
    <property type="evidence" value="ECO:0007669"/>
    <property type="project" value="UniProtKB-UniRule"/>
</dbReference>
<accession>A0A0L0UY32</accession>
<keyword evidence="9" id="KW-0547">Nucleotide-binding</keyword>
<evidence type="ECO:0000313" key="12">
    <source>
        <dbReference type="Proteomes" id="UP000054564"/>
    </source>
</evidence>
<name>A0A0L0UY32_9BASI</name>
<keyword evidence="5 9" id="KW-0518">Myosin</keyword>
<evidence type="ECO:0000256" key="3">
    <source>
        <dbReference type="ARBA" id="ARBA00022490"/>
    </source>
</evidence>
<evidence type="ECO:0000256" key="2">
    <source>
        <dbReference type="ARBA" id="ARBA00004316"/>
    </source>
</evidence>
<dbReference type="PRINTS" id="PR00193">
    <property type="entry name" value="MYOSINHEAVY"/>
</dbReference>
<dbReference type="GO" id="GO:0016459">
    <property type="term" value="C:myosin complex"/>
    <property type="evidence" value="ECO:0007669"/>
    <property type="project" value="UniProtKB-KW"/>
</dbReference>
<proteinExistence type="inferred from homology"/>
<dbReference type="PROSITE" id="PS51456">
    <property type="entry name" value="MYOSIN_MOTOR"/>
    <property type="match status" value="1"/>
</dbReference>
<reference evidence="12" key="1">
    <citation type="submission" date="2014-03" db="EMBL/GenBank/DDBJ databases">
        <title>The Genome Sequence of Puccinia striiformis f. sp. tritici PST-78.</title>
        <authorList>
            <consortium name="The Broad Institute Genome Sequencing Platform"/>
            <person name="Cuomo C."/>
            <person name="Hulbert S."/>
            <person name="Chen X."/>
            <person name="Walker B."/>
            <person name="Young S.K."/>
            <person name="Zeng Q."/>
            <person name="Gargeya S."/>
            <person name="Fitzgerald M."/>
            <person name="Haas B."/>
            <person name="Abouelleil A."/>
            <person name="Alvarado L."/>
            <person name="Arachchi H.M."/>
            <person name="Berlin A.M."/>
            <person name="Chapman S.B."/>
            <person name="Goldberg J."/>
            <person name="Griggs A."/>
            <person name="Gujja S."/>
            <person name="Hansen M."/>
            <person name="Howarth C."/>
            <person name="Imamovic A."/>
            <person name="Larimer J."/>
            <person name="McCowan C."/>
            <person name="Montmayeur A."/>
            <person name="Murphy C."/>
            <person name="Neiman D."/>
            <person name="Pearson M."/>
            <person name="Priest M."/>
            <person name="Roberts A."/>
            <person name="Saif S."/>
            <person name="Shea T."/>
            <person name="Sisk P."/>
            <person name="Sykes S."/>
            <person name="Wortman J."/>
            <person name="Nusbaum C."/>
            <person name="Birren B."/>
        </authorList>
    </citation>
    <scope>NUCLEOTIDE SEQUENCE [LARGE SCALE GENOMIC DNA]</scope>
    <source>
        <strain evidence="12">race PST-78</strain>
    </source>
</reference>
<dbReference type="InterPro" id="IPR036961">
    <property type="entry name" value="Kinesin_motor_dom_sf"/>
</dbReference>
<dbReference type="GO" id="GO:0004674">
    <property type="term" value="F:protein serine/threonine kinase activity"/>
    <property type="evidence" value="ECO:0007669"/>
    <property type="project" value="TreeGrafter"/>
</dbReference>
<dbReference type="EMBL" id="AJIL01000181">
    <property type="protein sequence ID" value="KNE91948.1"/>
    <property type="molecule type" value="Genomic_DNA"/>
</dbReference>
<evidence type="ECO:0000256" key="8">
    <source>
        <dbReference type="ARBA" id="ARBA00023273"/>
    </source>
</evidence>
<evidence type="ECO:0000256" key="5">
    <source>
        <dbReference type="ARBA" id="ARBA00023123"/>
    </source>
</evidence>
<gene>
    <name evidence="11" type="ORF">PSTG_14619</name>
</gene>
<keyword evidence="9" id="KW-0067">ATP-binding</keyword>
<dbReference type="GO" id="GO:0000146">
    <property type="term" value="F:microfilament motor activity"/>
    <property type="evidence" value="ECO:0007669"/>
    <property type="project" value="TreeGrafter"/>
</dbReference>
<sequence length="291" mass="31945">RTCKTQAIIYSGFSGSGKSTSLRLITNQFIKLSQNNSFGPSSQSSQALKLADQIPHLFLLLNSFTTAKTFPNPSASRLSTLLELHFDNLFHLADADRLGFEDLQASFKSLGFKPKHVQILYKLLWAILLLGNIHFEQSTSRDFQDQSASVSNSETLELVSGLLGVPSPDLARVLTNRVQYIRKETVTVLLRPEAAVKQRDNFTNALYGVLIAYVVETTNHKLFTGNGFINELQAQGGCSILQFDSPGSQGRSEELGDITAETDRSDLAVRRFLGPACPSSSQPLPSDKCSD</sequence>
<evidence type="ECO:0000259" key="10">
    <source>
        <dbReference type="PROSITE" id="PS51456"/>
    </source>
</evidence>
<keyword evidence="8" id="KW-0966">Cell projection</keyword>
<feature type="binding site" evidence="9">
    <location>
        <begin position="12"/>
        <end position="19"/>
    </location>
    <ligand>
        <name>ATP</name>
        <dbReference type="ChEBI" id="CHEBI:30616"/>
    </ligand>
</feature>
<dbReference type="InterPro" id="IPR001609">
    <property type="entry name" value="Myosin_head_motor_dom-like"/>
</dbReference>
<dbReference type="GO" id="GO:0042995">
    <property type="term" value="C:cell projection"/>
    <property type="evidence" value="ECO:0007669"/>
    <property type="project" value="UniProtKB-SubCell"/>
</dbReference>
<dbReference type="SUPFAM" id="SSF52540">
    <property type="entry name" value="P-loop containing nucleoside triphosphate hydrolases"/>
    <property type="match status" value="1"/>
</dbReference>
<keyword evidence="4" id="KW-0677">Repeat</keyword>
<evidence type="ECO:0000313" key="11">
    <source>
        <dbReference type="EMBL" id="KNE91948.1"/>
    </source>
</evidence>
<keyword evidence="6 9" id="KW-0505">Motor protein</keyword>